<dbReference type="EMBL" id="DQZR01000097">
    <property type="protein sequence ID" value="HDM36079.1"/>
    <property type="molecule type" value="Genomic_DNA"/>
</dbReference>
<evidence type="ECO:0000256" key="4">
    <source>
        <dbReference type="ARBA" id="ARBA00023004"/>
    </source>
</evidence>
<name>A0A7C1B3F1_9EURY</name>
<reference evidence="8" key="1">
    <citation type="journal article" date="2020" name="mSystems">
        <title>Genome- and Community-Level Interaction Insights into Carbon Utilization and Element Cycling Functions of Hydrothermarchaeota in Hydrothermal Sediment.</title>
        <authorList>
            <person name="Zhou Z."/>
            <person name="Liu Y."/>
            <person name="Xu W."/>
            <person name="Pan J."/>
            <person name="Luo Z.H."/>
            <person name="Li M."/>
        </authorList>
    </citation>
    <scope>NUCLEOTIDE SEQUENCE [LARGE SCALE GENOMIC DNA]</scope>
    <source>
        <strain evidence="8">HyVt-185</strain>
    </source>
</reference>
<feature type="binding site" evidence="6">
    <location>
        <position position="83"/>
    </location>
    <ligand>
        <name>[4Fe-4S] cluster</name>
        <dbReference type="ChEBI" id="CHEBI:49883"/>
        <note>4Fe-4S-S-AdoMet</note>
    </ligand>
</feature>
<keyword evidence="2 6" id="KW-0949">S-adenosyl-L-methionine</keyword>
<dbReference type="Pfam" id="PF04055">
    <property type="entry name" value="Radical_SAM"/>
    <property type="match status" value="1"/>
</dbReference>
<accession>A0A7C1B3F1</accession>
<keyword evidence="4 6" id="KW-0408">Iron</keyword>
<keyword evidence="1" id="KW-0004">4Fe-4S</keyword>
<comment type="cofactor">
    <cofactor evidence="6">
        <name>[4Fe-4S] cluster</name>
        <dbReference type="ChEBI" id="CHEBI:49883"/>
    </cofactor>
    <text evidence="6">Binds 1 [4Fe-4S] cluster. The cluster is coordinated with 3 cysteines and an exchangeable S-adenosyl-L-methionine.</text>
</comment>
<feature type="binding site" evidence="6">
    <location>
        <position position="87"/>
    </location>
    <ligand>
        <name>[4Fe-4S] cluster</name>
        <dbReference type="ChEBI" id="CHEBI:49883"/>
        <note>4Fe-4S-S-AdoMet</note>
    </ligand>
</feature>
<feature type="binding site" evidence="6">
    <location>
        <position position="90"/>
    </location>
    <ligand>
        <name>[4Fe-4S] cluster</name>
        <dbReference type="ChEBI" id="CHEBI:49883"/>
        <note>4Fe-4S-S-AdoMet</note>
    </ligand>
</feature>
<dbReference type="PROSITE" id="PS51918">
    <property type="entry name" value="RADICAL_SAM"/>
    <property type="match status" value="1"/>
</dbReference>
<comment type="caution">
    <text evidence="8">The sequence shown here is derived from an EMBL/GenBank/DDBJ whole genome shotgun (WGS) entry which is preliminary data.</text>
</comment>
<proteinExistence type="predicted"/>
<dbReference type="InterPro" id="IPR013785">
    <property type="entry name" value="Aldolase_TIM"/>
</dbReference>
<evidence type="ECO:0000256" key="2">
    <source>
        <dbReference type="ARBA" id="ARBA00022691"/>
    </source>
</evidence>
<dbReference type="SFLD" id="SFLDS00029">
    <property type="entry name" value="Radical_SAM"/>
    <property type="match status" value="1"/>
</dbReference>
<evidence type="ECO:0000256" key="3">
    <source>
        <dbReference type="ARBA" id="ARBA00022723"/>
    </source>
</evidence>
<dbReference type="InterPro" id="IPR006638">
    <property type="entry name" value="Elp3/MiaA/NifB-like_rSAM"/>
</dbReference>
<dbReference type="SMART" id="SM00729">
    <property type="entry name" value="Elp3"/>
    <property type="match status" value="1"/>
</dbReference>
<keyword evidence="3 6" id="KW-0479">Metal-binding</keyword>
<evidence type="ECO:0000259" key="7">
    <source>
        <dbReference type="PROSITE" id="PS51918"/>
    </source>
</evidence>
<organism evidence="8">
    <name type="scientific">Candidatus Syntropharchaeum butanivorans</name>
    <dbReference type="NCBI Taxonomy" id="1839936"/>
    <lineage>
        <taxon>Archaea</taxon>
        <taxon>Methanobacteriati</taxon>
        <taxon>Methanobacteriota</taxon>
        <taxon>Stenosarchaea group</taxon>
        <taxon>Methanomicrobia</taxon>
        <taxon>Methanosarcinales</taxon>
        <taxon>ANME-2 cluster</taxon>
        <taxon>Candidatus Syntropharchaeum</taxon>
    </lineage>
</organism>
<dbReference type="InterPro" id="IPR058240">
    <property type="entry name" value="rSAM_sf"/>
</dbReference>
<evidence type="ECO:0000256" key="6">
    <source>
        <dbReference type="PIRSR" id="PIRSR004869-50"/>
    </source>
</evidence>
<dbReference type="Proteomes" id="UP000885863">
    <property type="component" value="Unassembled WGS sequence"/>
</dbReference>
<keyword evidence="5 6" id="KW-0411">Iron-sulfur</keyword>
<feature type="domain" description="Radical SAM core" evidence="7">
    <location>
        <begin position="69"/>
        <end position="278"/>
    </location>
</feature>
<dbReference type="GO" id="GO:0051539">
    <property type="term" value="F:4 iron, 4 sulfur cluster binding"/>
    <property type="evidence" value="ECO:0007669"/>
    <property type="project" value="UniProtKB-KW"/>
</dbReference>
<evidence type="ECO:0000313" key="8">
    <source>
        <dbReference type="EMBL" id="HDM36079.1"/>
    </source>
</evidence>
<dbReference type="NCBIfam" id="TIGR04337">
    <property type="entry name" value="AmmeMemoSam_rS"/>
    <property type="match status" value="1"/>
</dbReference>
<dbReference type="InterPro" id="IPR027596">
    <property type="entry name" value="AmmeMemoSam_rS"/>
</dbReference>
<protein>
    <submittedName>
        <fullName evidence="8">AmmeMemoRadiSam system radical SAM enzyme</fullName>
    </submittedName>
</protein>
<dbReference type="Gene3D" id="3.20.20.70">
    <property type="entry name" value="Aldolase class I"/>
    <property type="match status" value="1"/>
</dbReference>
<dbReference type="PIRSF" id="PIRSF004869">
    <property type="entry name" value="PflX_prd"/>
    <property type="match status" value="1"/>
</dbReference>
<evidence type="ECO:0000256" key="5">
    <source>
        <dbReference type="ARBA" id="ARBA00023014"/>
    </source>
</evidence>
<dbReference type="SUPFAM" id="SSF102114">
    <property type="entry name" value="Radical SAM enzymes"/>
    <property type="match status" value="1"/>
</dbReference>
<sequence>MIHEAMLFEPGEDLKVNCLLCAHRCKIAEGKRGICRVRENRGGTLFTLIYASTSSVAVDPIEKKPFYHFYPGTYAYSMGTVSCNFRCKHCQNAPISAVTIDNFPVRDISPEEAISSAKARGCRGITWTYNEPTIWFEYTYDSAKIAKREGLYTGYVTNGYMTEEALNEIAPYLDAANVDVKSFEDDFYRKICGARLQPVLDSCERMVELGMHIEITYLVIPTLNDRDELFERFTEWVFELDPSIPVHFTRFHPDYQMRDIISTPFETLERAYRIARGKGLEYVYIGNVDAPEYNNTYCPECGELVIERRGLFGGVKVHLDPEDRCPVCGRKVLIIRDHTGSHEA</sequence>
<dbReference type="CDD" id="cd01335">
    <property type="entry name" value="Radical_SAM"/>
    <property type="match status" value="1"/>
</dbReference>
<dbReference type="InterPro" id="IPR007197">
    <property type="entry name" value="rSAM"/>
</dbReference>
<dbReference type="GO" id="GO:0046872">
    <property type="term" value="F:metal ion binding"/>
    <property type="evidence" value="ECO:0007669"/>
    <property type="project" value="UniProtKB-KW"/>
</dbReference>
<evidence type="ECO:0000256" key="1">
    <source>
        <dbReference type="ARBA" id="ARBA00022485"/>
    </source>
</evidence>
<dbReference type="GO" id="GO:0003824">
    <property type="term" value="F:catalytic activity"/>
    <property type="evidence" value="ECO:0007669"/>
    <property type="project" value="InterPro"/>
</dbReference>
<dbReference type="PANTHER" id="PTHR30352:SF5">
    <property type="entry name" value="PYRUVATE FORMATE-LYASE 1-ACTIVATING ENZYME"/>
    <property type="match status" value="1"/>
</dbReference>
<dbReference type="PANTHER" id="PTHR30352">
    <property type="entry name" value="PYRUVATE FORMATE-LYASE-ACTIVATING ENZYME"/>
    <property type="match status" value="1"/>
</dbReference>
<dbReference type="InterPro" id="IPR016431">
    <property type="entry name" value="Pyrv-formate_lyase-activ_prd"/>
</dbReference>
<gene>
    <name evidence="8" type="primary">amrS</name>
    <name evidence="8" type="ORF">ENG09_02320</name>
</gene>
<dbReference type="AlphaFoldDB" id="A0A7C1B3F1"/>
<dbReference type="SFLD" id="SFLDG01101">
    <property type="entry name" value="Uncharacterised_Radical_SAM_Su"/>
    <property type="match status" value="1"/>
</dbReference>
<dbReference type="InterPro" id="IPR034457">
    <property type="entry name" value="Organic_radical-activating"/>
</dbReference>